<evidence type="ECO:0000313" key="3">
    <source>
        <dbReference type="Proteomes" id="UP001549031"/>
    </source>
</evidence>
<comment type="caution">
    <text evidence="2">The sequence shown here is derived from an EMBL/GenBank/DDBJ whole genome shotgun (WGS) entry which is preliminary data.</text>
</comment>
<protein>
    <submittedName>
        <fullName evidence="2">Uncharacterized protein</fullName>
    </submittedName>
</protein>
<evidence type="ECO:0000313" key="2">
    <source>
        <dbReference type="EMBL" id="MET3587386.1"/>
    </source>
</evidence>
<feature type="compositionally biased region" description="Basic and acidic residues" evidence="1">
    <location>
        <begin position="47"/>
        <end position="56"/>
    </location>
</feature>
<sequence length="73" mass="8210">MNLERYPHQRQLVVEIEGYAFVVPCVEGGRRSLPEDILSQPKGNQGRSKEMSGNRAIEEMVDAEHVRAAEADD</sequence>
<organism evidence="2 3">
    <name type="scientific">Pseudorhizobium tarimense</name>
    <dbReference type="NCBI Taxonomy" id="1079109"/>
    <lineage>
        <taxon>Bacteria</taxon>
        <taxon>Pseudomonadati</taxon>
        <taxon>Pseudomonadota</taxon>
        <taxon>Alphaproteobacteria</taxon>
        <taxon>Hyphomicrobiales</taxon>
        <taxon>Rhizobiaceae</taxon>
        <taxon>Rhizobium/Agrobacterium group</taxon>
        <taxon>Pseudorhizobium</taxon>
    </lineage>
</organism>
<dbReference type="RefSeq" id="WP_247245317.1">
    <property type="nucleotide sequence ID" value="NZ_JALJRA010000014.1"/>
</dbReference>
<dbReference type="EMBL" id="JBEPLJ010000014">
    <property type="protein sequence ID" value="MET3587386.1"/>
    <property type="molecule type" value="Genomic_DNA"/>
</dbReference>
<evidence type="ECO:0000256" key="1">
    <source>
        <dbReference type="SAM" id="MobiDB-lite"/>
    </source>
</evidence>
<gene>
    <name evidence="2" type="ORF">ABID21_003511</name>
</gene>
<accession>A0ABV2HA35</accession>
<proteinExistence type="predicted"/>
<keyword evidence="3" id="KW-1185">Reference proteome</keyword>
<feature type="region of interest" description="Disordered" evidence="1">
    <location>
        <begin position="32"/>
        <end position="56"/>
    </location>
</feature>
<dbReference type="Proteomes" id="UP001549031">
    <property type="component" value="Unassembled WGS sequence"/>
</dbReference>
<name>A0ABV2HA35_9HYPH</name>
<reference evidence="2 3" key="1">
    <citation type="submission" date="2024-06" db="EMBL/GenBank/DDBJ databases">
        <title>Genomic Encyclopedia of Type Strains, Phase IV (KMG-IV): sequencing the most valuable type-strain genomes for metagenomic binning, comparative biology and taxonomic classification.</title>
        <authorList>
            <person name="Goeker M."/>
        </authorList>
    </citation>
    <scope>NUCLEOTIDE SEQUENCE [LARGE SCALE GENOMIC DNA]</scope>
    <source>
        <strain evidence="2 3">DSM 105042</strain>
    </source>
</reference>